<comment type="caution">
    <text evidence="1">The sequence shown here is derived from an EMBL/GenBank/DDBJ whole genome shotgun (WGS) entry which is preliminary data.</text>
</comment>
<accession>A0A8T2K807</accession>
<proteinExistence type="predicted"/>
<name>A0A8T2K807_9PIPI</name>
<dbReference type="AlphaFoldDB" id="A0A8T2K807"/>
<sequence length="84" mass="9498">MYVNVFLFHQHCPLIFVIQFVEAFHIGHSIPLITLYSLLKLSPVQVSPALPYSIQQSFLAGCCYSISAKVCNRITKRADSAHQF</sequence>
<evidence type="ECO:0000313" key="2">
    <source>
        <dbReference type="Proteomes" id="UP000812440"/>
    </source>
</evidence>
<protein>
    <submittedName>
        <fullName evidence="1">Uncharacterized protein</fullName>
    </submittedName>
</protein>
<dbReference type="Proteomes" id="UP000812440">
    <property type="component" value="Chromosome 2"/>
</dbReference>
<gene>
    <name evidence="1" type="ORF">GDO86_003072</name>
</gene>
<organism evidence="1 2">
    <name type="scientific">Hymenochirus boettgeri</name>
    <name type="common">Congo dwarf clawed frog</name>
    <dbReference type="NCBI Taxonomy" id="247094"/>
    <lineage>
        <taxon>Eukaryota</taxon>
        <taxon>Metazoa</taxon>
        <taxon>Chordata</taxon>
        <taxon>Craniata</taxon>
        <taxon>Vertebrata</taxon>
        <taxon>Euteleostomi</taxon>
        <taxon>Amphibia</taxon>
        <taxon>Batrachia</taxon>
        <taxon>Anura</taxon>
        <taxon>Pipoidea</taxon>
        <taxon>Pipidae</taxon>
        <taxon>Pipinae</taxon>
        <taxon>Hymenochirus</taxon>
    </lineage>
</organism>
<dbReference type="EMBL" id="JAACNH010000002">
    <property type="protein sequence ID" value="KAG8450656.1"/>
    <property type="molecule type" value="Genomic_DNA"/>
</dbReference>
<evidence type="ECO:0000313" key="1">
    <source>
        <dbReference type="EMBL" id="KAG8450656.1"/>
    </source>
</evidence>
<keyword evidence="2" id="KW-1185">Reference proteome</keyword>
<reference evidence="1" key="1">
    <citation type="thesis" date="2020" institute="ProQuest LLC" country="789 East Eisenhower Parkway, Ann Arbor, MI, USA">
        <title>Comparative Genomics and Chromosome Evolution.</title>
        <authorList>
            <person name="Mudd A.B."/>
        </authorList>
    </citation>
    <scope>NUCLEOTIDE SEQUENCE</scope>
    <source>
        <strain evidence="1">Female2</strain>
        <tissue evidence="1">Blood</tissue>
    </source>
</reference>